<proteinExistence type="predicted"/>
<dbReference type="GO" id="GO:0016020">
    <property type="term" value="C:membrane"/>
    <property type="evidence" value="ECO:0007669"/>
    <property type="project" value="UniProtKB-SubCell"/>
</dbReference>
<evidence type="ECO:0000256" key="5">
    <source>
        <dbReference type="SAM" id="Phobius"/>
    </source>
</evidence>
<dbReference type="STRING" id="229203.SAMN05444338_11945"/>
<gene>
    <name evidence="6" type="ORF">SAMN05444338_11945</name>
</gene>
<feature type="transmembrane region" description="Helical" evidence="5">
    <location>
        <begin position="62"/>
        <end position="82"/>
    </location>
</feature>
<evidence type="ECO:0000256" key="3">
    <source>
        <dbReference type="ARBA" id="ARBA00022989"/>
    </source>
</evidence>
<keyword evidence="4 5" id="KW-0472">Membrane</keyword>
<evidence type="ECO:0000313" key="7">
    <source>
        <dbReference type="Proteomes" id="UP000198569"/>
    </source>
</evidence>
<reference evidence="7" key="1">
    <citation type="submission" date="2016-10" db="EMBL/GenBank/DDBJ databases">
        <authorList>
            <person name="Varghese N."/>
            <person name="Submissions S."/>
        </authorList>
    </citation>
    <scope>NUCLEOTIDE SEQUENCE [LARGE SCALE GENOMIC DNA]</scope>
    <source>
        <strain evidence="7">DSM 15718</strain>
    </source>
</reference>
<evidence type="ECO:0000313" key="6">
    <source>
        <dbReference type="EMBL" id="SDX95967.1"/>
    </source>
</evidence>
<dbReference type="RefSeq" id="WP_091435044.1">
    <property type="nucleotide sequence ID" value="NZ_FNMV01000019.1"/>
</dbReference>
<feature type="transmembrane region" description="Helical" evidence="5">
    <location>
        <begin position="89"/>
        <end position="108"/>
    </location>
</feature>
<dbReference type="OrthoDB" id="799482at2"/>
<organism evidence="6 7">
    <name type="scientific">Flavobacterium degerlachei</name>
    <dbReference type="NCBI Taxonomy" id="229203"/>
    <lineage>
        <taxon>Bacteria</taxon>
        <taxon>Pseudomonadati</taxon>
        <taxon>Bacteroidota</taxon>
        <taxon>Flavobacteriia</taxon>
        <taxon>Flavobacteriales</taxon>
        <taxon>Flavobacteriaceae</taxon>
        <taxon>Flavobacterium</taxon>
    </lineage>
</organism>
<dbReference type="EMBL" id="FNMV01000019">
    <property type="protein sequence ID" value="SDX95967.1"/>
    <property type="molecule type" value="Genomic_DNA"/>
</dbReference>
<name>A0A1H3FYU9_9FLAO</name>
<dbReference type="Proteomes" id="UP000198569">
    <property type="component" value="Unassembled WGS sequence"/>
</dbReference>
<dbReference type="AlphaFoldDB" id="A0A1H3FYU9"/>
<evidence type="ECO:0000256" key="1">
    <source>
        <dbReference type="ARBA" id="ARBA00004141"/>
    </source>
</evidence>
<sequence length="112" mass="12394">MNFLNVLIFFSATSFLVYGIAYFVSSNMKNEFKRFGLEKFGPLTAILELAGALGLFIGLQNYTVLVLASGCLALLMLLGTAVRIKMKDSLLVSLPAFFYFLLNAFILYKTVA</sequence>
<protein>
    <submittedName>
        <fullName evidence="6">DoxX-like family protein</fullName>
    </submittedName>
</protein>
<keyword evidence="2 5" id="KW-0812">Transmembrane</keyword>
<keyword evidence="3 5" id="KW-1133">Transmembrane helix</keyword>
<dbReference type="Pfam" id="PF13564">
    <property type="entry name" value="DoxX_2"/>
    <property type="match status" value="1"/>
</dbReference>
<evidence type="ECO:0000256" key="4">
    <source>
        <dbReference type="ARBA" id="ARBA00023136"/>
    </source>
</evidence>
<evidence type="ECO:0000256" key="2">
    <source>
        <dbReference type="ARBA" id="ARBA00022692"/>
    </source>
</evidence>
<keyword evidence="7" id="KW-1185">Reference proteome</keyword>
<feature type="transmembrane region" description="Helical" evidence="5">
    <location>
        <begin position="36"/>
        <end position="56"/>
    </location>
</feature>
<accession>A0A1H3FYU9</accession>
<feature type="transmembrane region" description="Helical" evidence="5">
    <location>
        <begin position="6"/>
        <end position="24"/>
    </location>
</feature>
<dbReference type="InterPro" id="IPR032808">
    <property type="entry name" value="DoxX"/>
</dbReference>
<comment type="subcellular location">
    <subcellularLocation>
        <location evidence="1">Membrane</location>
        <topology evidence="1">Multi-pass membrane protein</topology>
    </subcellularLocation>
</comment>